<sequence length="102" mass="10273">MVSKGTSGRSSDRGKAVPAASKPGRDEATVEITPADETKHDLPKVEDKPSAAEATSVPSAAARSAASGKPAWNEPAEPADSVSADRTDARFGRAESPSAAAA</sequence>
<gene>
    <name evidence="2" type="ORF">DZF91_13595</name>
</gene>
<proteinExistence type="predicted"/>
<feature type="compositionally biased region" description="Basic and acidic residues" evidence="1">
    <location>
        <begin position="83"/>
        <end position="93"/>
    </location>
</feature>
<feature type="non-terminal residue" evidence="2">
    <location>
        <position position="102"/>
    </location>
</feature>
<keyword evidence="3" id="KW-1185">Reference proteome</keyword>
<dbReference type="EMBL" id="QURH01000231">
    <property type="protein sequence ID" value="RFU41131.1"/>
    <property type="molecule type" value="Genomic_DNA"/>
</dbReference>
<feature type="compositionally biased region" description="Low complexity" evidence="1">
    <location>
        <begin position="51"/>
        <end position="67"/>
    </location>
</feature>
<comment type="caution">
    <text evidence="2">The sequence shown here is derived from an EMBL/GenBank/DDBJ whole genome shotgun (WGS) entry which is preliminary data.</text>
</comment>
<evidence type="ECO:0000313" key="2">
    <source>
        <dbReference type="EMBL" id="RFU41131.1"/>
    </source>
</evidence>
<feature type="region of interest" description="Disordered" evidence="1">
    <location>
        <begin position="1"/>
        <end position="102"/>
    </location>
</feature>
<evidence type="ECO:0000256" key="1">
    <source>
        <dbReference type="SAM" id="MobiDB-lite"/>
    </source>
</evidence>
<reference evidence="2 3" key="1">
    <citation type="submission" date="2018-08" db="EMBL/GenBank/DDBJ databases">
        <title>Actinomadura jelena sp. nov., a novel Actinomycete isolated from soil in Chad.</title>
        <authorList>
            <person name="Shi L."/>
        </authorList>
    </citation>
    <scope>NUCLEOTIDE SEQUENCE [LARGE SCALE GENOMIC DNA]</scope>
    <source>
        <strain evidence="2 3">NEAU-G17</strain>
    </source>
</reference>
<feature type="compositionally biased region" description="Basic and acidic residues" evidence="1">
    <location>
        <begin position="36"/>
        <end position="50"/>
    </location>
</feature>
<dbReference type="Proteomes" id="UP000261811">
    <property type="component" value="Unassembled WGS sequence"/>
</dbReference>
<dbReference type="AlphaFoldDB" id="A0A372JM75"/>
<evidence type="ECO:0000313" key="3">
    <source>
        <dbReference type="Proteomes" id="UP000261811"/>
    </source>
</evidence>
<protein>
    <submittedName>
        <fullName evidence="2">Uncharacterized protein</fullName>
    </submittedName>
</protein>
<organism evidence="2 3">
    <name type="scientific">Actinomadura logoneensis</name>
    <dbReference type="NCBI Taxonomy" id="2293572"/>
    <lineage>
        <taxon>Bacteria</taxon>
        <taxon>Bacillati</taxon>
        <taxon>Actinomycetota</taxon>
        <taxon>Actinomycetes</taxon>
        <taxon>Streptosporangiales</taxon>
        <taxon>Thermomonosporaceae</taxon>
        <taxon>Actinomadura</taxon>
    </lineage>
</organism>
<name>A0A372JM75_9ACTN</name>
<accession>A0A372JM75</accession>